<evidence type="ECO:0000313" key="2">
    <source>
        <dbReference type="Proteomes" id="UP000277864"/>
    </source>
</evidence>
<keyword evidence="2" id="KW-1185">Reference proteome</keyword>
<dbReference type="RefSeq" id="WP_125942903.1">
    <property type="nucleotide sequence ID" value="NZ_PXZH01000001.1"/>
</dbReference>
<sequence length="331" mass="39184">MEKLWQKLGWDALAISRGKELIETGQASFFDLLQVGSASYIQLLQASSLSTDEKLKLVVHTHLGAKLDSCFFLQLTGPLQLDINIPPHSVFYELVAAWVRELYQNEPSLTDPILHQLRIYFDERNIRYVRKFYKTGHKNDEEALKAYVCSELDGEKMLREPARYHNKYPVTTTFRQYYEGKKLNKKRLTPNFHSEFIIDRYGNFVSQWNILERGTNGLVISDYAYYVKKYPTKIEQIAMQKQLLNTESFNYGIKNNGEHIRLDAKPTHCYDHFIRQSAKKNQKIERKAQLNQLPNAWTSPEKIRLFKKNSSQFYWDDWHPECYSRWFVKLF</sequence>
<evidence type="ECO:0000313" key="1">
    <source>
        <dbReference type="EMBL" id="RST90290.1"/>
    </source>
</evidence>
<proteinExistence type="predicted"/>
<reference evidence="1 2" key="1">
    <citation type="submission" date="2018-03" db="EMBL/GenBank/DDBJ databases">
        <authorList>
            <person name="Gulvik C.A."/>
        </authorList>
    </citation>
    <scope>NUCLEOTIDE SEQUENCE [LARGE SCALE GENOMIC DNA]</scope>
    <source>
        <strain evidence="1 2">JCM 31581</strain>
    </source>
</reference>
<dbReference type="EMBL" id="PXZH01000001">
    <property type="protein sequence ID" value="RST90290.1"/>
    <property type="molecule type" value="Genomic_DNA"/>
</dbReference>
<dbReference type="Pfam" id="PF11311">
    <property type="entry name" value="DUF3114"/>
    <property type="match status" value="1"/>
</dbReference>
<organism evidence="1 2">
    <name type="scientific">Vagococcus humatus</name>
    <dbReference type="NCBI Taxonomy" id="1889241"/>
    <lineage>
        <taxon>Bacteria</taxon>
        <taxon>Bacillati</taxon>
        <taxon>Bacillota</taxon>
        <taxon>Bacilli</taxon>
        <taxon>Lactobacillales</taxon>
        <taxon>Enterococcaceae</taxon>
        <taxon>Vagococcus</taxon>
    </lineage>
</organism>
<dbReference type="AlphaFoldDB" id="A0A3R9YG15"/>
<name>A0A3R9YG15_9ENTE</name>
<dbReference type="OrthoDB" id="2185727at2"/>
<dbReference type="Proteomes" id="UP000277864">
    <property type="component" value="Unassembled WGS sequence"/>
</dbReference>
<accession>A0A3R9YG15</accession>
<comment type="caution">
    <text evidence="1">The sequence shown here is derived from an EMBL/GenBank/DDBJ whole genome shotgun (WGS) entry which is preliminary data.</text>
</comment>
<dbReference type="InterPro" id="IPR021462">
    <property type="entry name" value="DUF3114"/>
</dbReference>
<gene>
    <name evidence="1" type="ORF">C7P63_04245</name>
</gene>
<evidence type="ECO:0008006" key="3">
    <source>
        <dbReference type="Google" id="ProtNLM"/>
    </source>
</evidence>
<protein>
    <recommendedName>
        <fullName evidence="3">DUF3114 domain-containing protein</fullName>
    </recommendedName>
</protein>